<dbReference type="OrthoDB" id="4541465at2"/>
<dbReference type="InterPro" id="IPR009057">
    <property type="entry name" value="Homeodomain-like_sf"/>
</dbReference>
<evidence type="ECO:0000256" key="4">
    <source>
        <dbReference type="PROSITE-ProRule" id="PRU00335"/>
    </source>
</evidence>
<evidence type="ECO:0000259" key="5">
    <source>
        <dbReference type="PROSITE" id="PS50977"/>
    </source>
</evidence>
<comment type="caution">
    <text evidence="6">The sequence shown here is derived from an EMBL/GenBank/DDBJ whole genome shotgun (WGS) entry which is preliminary data.</text>
</comment>
<organism evidence="6 7">
    <name type="scientific">Plasticicumulans acidivorans</name>
    <dbReference type="NCBI Taxonomy" id="886464"/>
    <lineage>
        <taxon>Bacteria</taxon>
        <taxon>Pseudomonadati</taxon>
        <taxon>Pseudomonadota</taxon>
        <taxon>Gammaproteobacteria</taxon>
        <taxon>Candidatus Competibacteraceae</taxon>
        <taxon>Plasticicumulans</taxon>
    </lineage>
</organism>
<keyword evidence="3" id="KW-0804">Transcription</keyword>
<proteinExistence type="predicted"/>
<evidence type="ECO:0000256" key="2">
    <source>
        <dbReference type="ARBA" id="ARBA00023125"/>
    </source>
</evidence>
<name>A0A317MTA2_9GAMM</name>
<dbReference type="Gene3D" id="1.10.357.10">
    <property type="entry name" value="Tetracycline Repressor, domain 2"/>
    <property type="match status" value="1"/>
</dbReference>
<feature type="domain" description="HTH tetR-type" evidence="5">
    <location>
        <begin position="22"/>
        <end position="82"/>
    </location>
</feature>
<dbReference type="GO" id="GO:0000976">
    <property type="term" value="F:transcription cis-regulatory region binding"/>
    <property type="evidence" value="ECO:0007669"/>
    <property type="project" value="TreeGrafter"/>
</dbReference>
<feature type="DNA-binding region" description="H-T-H motif" evidence="4">
    <location>
        <begin position="45"/>
        <end position="64"/>
    </location>
</feature>
<gene>
    <name evidence="6" type="ORF">C7443_10827</name>
</gene>
<evidence type="ECO:0000313" key="7">
    <source>
        <dbReference type="Proteomes" id="UP000246569"/>
    </source>
</evidence>
<dbReference type="InterPro" id="IPR001647">
    <property type="entry name" value="HTH_TetR"/>
</dbReference>
<protein>
    <submittedName>
        <fullName evidence="6">TetR family transcriptional regulator</fullName>
    </submittedName>
</protein>
<dbReference type="GO" id="GO:0003700">
    <property type="term" value="F:DNA-binding transcription factor activity"/>
    <property type="evidence" value="ECO:0007669"/>
    <property type="project" value="TreeGrafter"/>
</dbReference>
<dbReference type="PROSITE" id="PS50977">
    <property type="entry name" value="HTH_TETR_2"/>
    <property type="match status" value="1"/>
</dbReference>
<evidence type="ECO:0000256" key="1">
    <source>
        <dbReference type="ARBA" id="ARBA00023015"/>
    </source>
</evidence>
<keyword evidence="2 4" id="KW-0238">DNA-binding</keyword>
<dbReference type="SUPFAM" id="SSF46689">
    <property type="entry name" value="Homeodomain-like"/>
    <property type="match status" value="1"/>
</dbReference>
<keyword evidence="7" id="KW-1185">Reference proteome</keyword>
<keyword evidence="1" id="KW-0805">Transcription regulation</keyword>
<dbReference type="EMBL" id="QGTJ01000008">
    <property type="protein sequence ID" value="PWV60098.1"/>
    <property type="molecule type" value="Genomic_DNA"/>
</dbReference>
<reference evidence="6 7" key="1">
    <citation type="submission" date="2018-05" db="EMBL/GenBank/DDBJ databases">
        <title>Genomic Encyclopedia of Type Strains, Phase IV (KMG-IV): sequencing the most valuable type-strain genomes for metagenomic binning, comparative biology and taxonomic classification.</title>
        <authorList>
            <person name="Goeker M."/>
        </authorList>
    </citation>
    <scope>NUCLEOTIDE SEQUENCE [LARGE SCALE GENOMIC DNA]</scope>
    <source>
        <strain evidence="6 7">DSM 23606</strain>
    </source>
</reference>
<dbReference type="Proteomes" id="UP000246569">
    <property type="component" value="Unassembled WGS sequence"/>
</dbReference>
<sequence>MSGSDSRSSSTGASTAPAGKVQLTPADWIRAATEVLVDKSIDAVRVDVLAKGLKVTRGSFYWHFQDRDDLLRQLLKSWRDAATEQIINRFERSGADPEALVRELASLPFRGKAAATSASIELAIRAWARRDEMARQVVDEVDAKRLSYVAQCFVALGFSFQDAGMRAFLLYSYMISESLMHGQGTDSQREQRRAFVEQLLLQPVTG</sequence>
<evidence type="ECO:0000256" key="3">
    <source>
        <dbReference type="ARBA" id="ARBA00023163"/>
    </source>
</evidence>
<dbReference type="PANTHER" id="PTHR30055:SF234">
    <property type="entry name" value="HTH-TYPE TRANSCRIPTIONAL REGULATOR BETI"/>
    <property type="match status" value="1"/>
</dbReference>
<dbReference type="AlphaFoldDB" id="A0A317MTA2"/>
<evidence type="ECO:0000313" key="6">
    <source>
        <dbReference type="EMBL" id="PWV60098.1"/>
    </source>
</evidence>
<dbReference type="InterPro" id="IPR050109">
    <property type="entry name" value="HTH-type_TetR-like_transc_reg"/>
</dbReference>
<accession>A0A317MTA2</accession>
<dbReference type="PANTHER" id="PTHR30055">
    <property type="entry name" value="HTH-TYPE TRANSCRIPTIONAL REGULATOR RUTR"/>
    <property type="match status" value="1"/>
</dbReference>
<dbReference type="Pfam" id="PF00440">
    <property type="entry name" value="TetR_N"/>
    <property type="match status" value="1"/>
</dbReference>